<evidence type="ECO:0000256" key="2">
    <source>
        <dbReference type="ARBA" id="ARBA00004229"/>
    </source>
</evidence>
<evidence type="ECO:0000256" key="6">
    <source>
        <dbReference type="ARBA" id="ARBA00022528"/>
    </source>
</evidence>
<evidence type="ECO:0000256" key="11">
    <source>
        <dbReference type="ARBA" id="ARBA00023002"/>
    </source>
</evidence>
<sequence length="566" mass="60453">MRTFTTVLAPAAFCCCAEAFILTSPRHFSRSEQSVSSLQAGPSSASAAGTERTDALVIGAGLSGSSLAFNLMKNGVSDVTVIEANDRVGGNVISMKKDGFQWEEGPNTFQPNNEIVKLAADLGMADELRFADGGLPRWVFWDNVMHKLPGGPQDIPNFNLLSIPGKIRAALGAIGFVGPIPEKEETIREFVCRHLGIEVFEKLIDPFVSGVYAGDPSKLSIEACLPKIKRLESLGGPGLFDGGLLRMQELKKERAQSAADPNMPMVPKAALGSFKNGLRALCEAIAEKLGDRVKLSTRLVNLKPITDPALLAEGYRLRASLLSLNGGGEREVLAKSVAITTPAYRTADLVESMVPAAAALRTIEYPPVASVIMAYPSSSVAASQQPLSGFGHLIPRKNKIRTLGTIWVSSLFPERAPEGWTVLSSYIGGAQDVKIATLNPEQIAAEVDRDMRTTLLKVDAPKPKILGVRLWERAIPQYKLGHLEMLRRLEEDVSKVDGLFLGGNWKTGVAIGNCVAWGGEAASEICAFLDSLSSPSSSGSAAREAAGEMGGEETKRKEEEVVAVGA</sequence>
<evidence type="ECO:0000256" key="8">
    <source>
        <dbReference type="ARBA" id="ARBA00022640"/>
    </source>
</evidence>
<keyword evidence="8" id="KW-0934">Plastid</keyword>
<accession>A0A0G4IF22</accession>
<evidence type="ECO:0000256" key="7">
    <source>
        <dbReference type="ARBA" id="ARBA00022630"/>
    </source>
</evidence>
<organism evidence="19">
    <name type="scientific">Chromera velia CCMP2878</name>
    <dbReference type="NCBI Taxonomy" id="1169474"/>
    <lineage>
        <taxon>Eukaryota</taxon>
        <taxon>Sar</taxon>
        <taxon>Alveolata</taxon>
        <taxon>Colpodellida</taxon>
        <taxon>Chromeraceae</taxon>
        <taxon>Chromera</taxon>
    </lineage>
</organism>
<comment type="cofactor">
    <cofactor evidence="15">
        <name>FAD</name>
        <dbReference type="ChEBI" id="CHEBI:57692"/>
    </cofactor>
    <text evidence="15">Binds 1 FAD per subunit.</text>
</comment>
<keyword evidence="7 15" id="KW-0285">Flavoprotein</keyword>
<comment type="subcellular location">
    <subcellularLocation>
        <location evidence="15">Mitochondrion inner membrane</location>
    </subcellularLocation>
    <subcellularLocation>
        <location evidence="2">Plastid</location>
        <location evidence="2">Chloroplast</location>
    </subcellularLocation>
</comment>
<keyword evidence="6" id="KW-0150">Chloroplast</keyword>
<dbReference type="InterPro" id="IPR002937">
    <property type="entry name" value="Amino_oxidase"/>
</dbReference>
<feature type="chain" id="PRO_5005192584" description="Protoporphyrinogen oxidase" evidence="17">
    <location>
        <begin position="20"/>
        <end position="566"/>
    </location>
</feature>
<reference evidence="19" key="1">
    <citation type="submission" date="2014-11" db="EMBL/GenBank/DDBJ databases">
        <authorList>
            <person name="Otto D Thomas"/>
            <person name="Naeem Raeece"/>
        </authorList>
    </citation>
    <scope>NUCLEOTIDE SEQUENCE</scope>
</reference>
<dbReference type="UniPathway" id="UPA00251">
    <property type="reaction ID" value="UER00324"/>
</dbReference>
<dbReference type="GO" id="GO:0004729">
    <property type="term" value="F:oxygen-dependent protoporphyrinogen oxidase activity"/>
    <property type="evidence" value="ECO:0007669"/>
    <property type="project" value="UniProtKB-UniRule"/>
</dbReference>
<feature type="region of interest" description="Disordered" evidence="16">
    <location>
        <begin position="534"/>
        <end position="566"/>
    </location>
</feature>
<evidence type="ECO:0000256" key="16">
    <source>
        <dbReference type="SAM" id="MobiDB-lite"/>
    </source>
</evidence>
<dbReference type="Gene3D" id="1.10.3110.10">
    <property type="entry name" value="protoporphyrinogen ix oxidase, domain 3"/>
    <property type="match status" value="1"/>
</dbReference>
<dbReference type="EC" id="1.3.3.4" evidence="5 15"/>
<evidence type="ECO:0000256" key="4">
    <source>
        <dbReference type="ARBA" id="ARBA00010551"/>
    </source>
</evidence>
<keyword evidence="17" id="KW-0732">Signal</keyword>
<dbReference type="GO" id="GO:0009507">
    <property type="term" value="C:chloroplast"/>
    <property type="evidence" value="ECO:0007669"/>
    <property type="project" value="UniProtKB-SubCell"/>
</dbReference>
<evidence type="ECO:0000256" key="1">
    <source>
        <dbReference type="ARBA" id="ARBA00002600"/>
    </source>
</evidence>
<dbReference type="NCBIfam" id="TIGR00562">
    <property type="entry name" value="proto_IX_ox"/>
    <property type="match status" value="1"/>
</dbReference>
<keyword evidence="9 15" id="KW-0274">FAD</keyword>
<dbReference type="FunFam" id="1.10.3110.10:FF:000002">
    <property type="entry name" value="Protoporphyrinogen oxidase"/>
    <property type="match status" value="1"/>
</dbReference>
<dbReference type="PANTHER" id="PTHR42923">
    <property type="entry name" value="PROTOPORPHYRINOGEN OXIDASE"/>
    <property type="match status" value="1"/>
</dbReference>
<evidence type="ECO:0000256" key="14">
    <source>
        <dbReference type="ARBA" id="ARBA00047554"/>
    </source>
</evidence>
<dbReference type="GO" id="GO:0005743">
    <property type="term" value="C:mitochondrial inner membrane"/>
    <property type="evidence" value="ECO:0007669"/>
    <property type="project" value="UniProtKB-SubCell"/>
</dbReference>
<keyword evidence="11 15" id="KW-0560">Oxidoreductase</keyword>
<dbReference type="GO" id="GO:0006782">
    <property type="term" value="P:protoporphyrinogen IX biosynthetic process"/>
    <property type="evidence" value="ECO:0007669"/>
    <property type="project" value="UniProtKB-UniRule"/>
</dbReference>
<keyword evidence="10" id="KW-0809">Transit peptide</keyword>
<evidence type="ECO:0000256" key="12">
    <source>
        <dbReference type="ARBA" id="ARBA00023133"/>
    </source>
</evidence>
<evidence type="ECO:0000256" key="13">
    <source>
        <dbReference type="ARBA" id="ARBA00023244"/>
    </source>
</evidence>
<evidence type="ECO:0000256" key="17">
    <source>
        <dbReference type="SAM" id="SignalP"/>
    </source>
</evidence>
<evidence type="ECO:0000256" key="10">
    <source>
        <dbReference type="ARBA" id="ARBA00022946"/>
    </source>
</evidence>
<evidence type="ECO:0000256" key="9">
    <source>
        <dbReference type="ARBA" id="ARBA00022827"/>
    </source>
</evidence>
<dbReference type="EMBL" id="CDMZ01005911">
    <property type="protein sequence ID" value="CEM55801.1"/>
    <property type="molecule type" value="Genomic_DNA"/>
</dbReference>
<dbReference type="Gene3D" id="3.90.660.20">
    <property type="entry name" value="Protoporphyrinogen oxidase, mitochondrial, domain 2"/>
    <property type="match status" value="1"/>
</dbReference>
<evidence type="ECO:0000259" key="18">
    <source>
        <dbReference type="Pfam" id="PF01593"/>
    </source>
</evidence>
<evidence type="ECO:0000313" key="19">
    <source>
        <dbReference type="EMBL" id="CEM55801.1"/>
    </source>
</evidence>
<dbReference type="VEuPathDB" id="CryptoDB:Cvel_13840"/>
<feature type="signal peptide" evidence="17">
    <location>
        <begin position="1"/>
        <end position="19"/>
    </location>
</feature>
<dbReference type="PhylomeDB" id="A0A0G4IF22"/>
<comment type="pathway">
    <text evidence="3 15">Porphyrin-containing compound metabolism; protoporphyrin-IX biosynthesis; protoporphyrin-IX from protoporphyrinogen-IX: step 1/1.</text>
</comment>
<comment type="similarity">
    <text evidence="4 15">Belongs to the protoporphyrinogen/coproporphyrinogen oxidase family. Protoporphyrinogen oxidase subfamily.</text>
</comment>
<dbReference type="InterPro" id="IPR050464">
    <property type="entry name" value="Zeta_carotene_desat/Oxidored"/>
</dbReference>
<name>A0A0G4IF22_9ALVE</name>
<dbReference type="AlphaFoldDB" id="A0A0G4IF22"/>
<evidence type="ECO:0000256" key="15">
    <source>
        <dbReference type="RuleBase" id="RU367069"/>
    </source>
</evidence>
<comment type="function">
    <text evidence="1 15">Catalyzes the 6-electron oxidation of protoporphyrinogen-IX to form protoporphyrin-IX.</text>
</comment>
<dbReference type="InterPro" id="IPR036188">
    <property type="entry name" value="FAD/NAD-bd_sf"/>
</dbReference>
<evidence type="ECO:0000256" key="3">
    <source>
        <dbReference type="ARBA" id="ARBA00005073"/>
    </source>
</evidence>
<comment type="catalytic activity">
    <reaction evidence="14 15">
        <text>protoporphyrinogen IX + 3 O2 = protoporphyrin IX + 3 H2O2</text>
        <dbReference type="Rhea" id="RHEA:25576"/>
        <dbReference type="ChEBI" id="CHEBI:15379"/>
        <dbReference type="ChEBI" id="CHEBI:16240"/>
        <dbReference type="ChEBI" id="CHEBI:57306"/>
        <dbReference type="ChEBI" id="CHEBI:57307"/>
        <dbReference type="EC" id="1.3.3.4"/>
    </reaction>
</comment>
<feature type="domain" description="Amine oxidase" evidence="18">
    <location>
        <begin position="63"/>
        <end position="525"/>
    </location>
</feature>
<dbReference type="InterPro" id="IPR004572">
    <property type="entry name" value="Protoporphyrinogen_oxidase"/>
</dbReference>
<dbReference type="SUPFAM" id="SSF54373">
    <property type="entry name" value="FAD-linked reductases, C-terminal domain"/>
    <property type="match status" value="1"/>
</dbReference>
<dbReference type="Gene3D" id="3.50.50.60">
    <property type="entry name" value="FAD/NAD(P)-binding domain"/>
    <property type="match status" value="1"/>
</dbReference>
<gene>
    <name evidence="19" type="ORF">Cvel_13840</name>
</gene>
<keyword evidence="13 15" id="KW-0627">Porphyrin biosynthesis</keyword>
<dbReference type="PANTHER" id="PTHR42923:SF3">
    <property type="entry name" value="PROTOPORPHYRINOGEN OXIDASE"/>
    <property type="match status" value="1"/>
</dbReference>
<proteinExistence type="inferred from homology"/>
<evidence type="ECO:0000256" key="5">
    <source>
        <dbReference type="ARBA" id="ARBA00012867"/>
    </source>
</evidence>
<feature type="compositionally biased region" description="Low complexity" evidence="16">
    <location>
        <begin position="534"/>
        <end position="544"/>
    </location>
</feature>
<protein>
    <recommendedName>
        <fullName evidence="5 15">Protoporphyrinogen oxidase</fullName>
        <ecNumber evidence="5 15">1.3.3.4</ecNumber>
    </recommendedName>
</protein>
<dbReference type="Pfam" id="PF01593">
    <property type="entry name" value="Amino_oxidase"/>
    <property type="match status" value="1"/>
</dbReference>
<keyword evidence="12 15" id="KW-0350">Heme biosynthesis</keyword>
<dbReference type="SUPFAM" id="SSF51905">
    <property type="entry name" value="FAD/NAD(P)-binding domain"/>
    <property type="match status" value="1"/>
</dbReference>